<proteinExistence type="predicted"/>
<comment type="caution">
    <text evidence="2">The sequence shown here is derived from an EMBL/GenBank/DDBJ whole genome shotgun (WGS) entry which is preliminary data.</text>
</comment>
<dbReference type="Pfam" id="PF19952">
    <property type="entry name" value="DUF6414"/>
    <property type="match status" value="1"/>
</dbReference>
<accession>A0AB37X6F2</accession>
<dbReference type="InterPro" id="IPR045633">
    <property type="entry name" value="DUF6414"/>
</dbReference>
<protein>
    <submittedName>
        <fullName evidence="2">Uncharacterized protein</fullName>
    </submittedName>
</protein>
<organism evidence="2 3">
    <name type="scientific">Bifidobacterium pseudolongum subsp. globosum</name>
    <dbReference type="NCBI Taxonomy" id="1690"/>
    <lineage>
        <taxon>Bacteria</taxon>
        <taxon>Bacillati</taxon>
        <taxon>Actinomycetota</taxon>
        <taxon>Actinomycetes</taxon>
        <taxon>Bifidobacteriales</taxon>
        <taxon>Bifidobacteriaceae</taxon>
        <taxon>Bifidobacterium</taxon>
    </lineage>
</organism>
<sequence length="386" mass="43600">MISQLREFIYLDDISILSLLSSIQGSLTKGGSTSQSESHDSTKSAEAGPSLFKVGFHSNTQSERVSKIDFQINIQAHFRELVNTLEKHGLQYSIEPNHPISLEHPIKGKIIEAPVSIRPLPEYTLYRVMSELYDAVKNSGSENALTMLDSNFIFGYSILDRMQVDLIPVILTVHGGRYSNNTEQIAFNMIPDGKNLDNNLQFVSYIKKNNCWQDPALFLYNENLTYNALIRLQDDHTTSNWNGFPLLDTFRAMGPTLNDFNDSIANIVNLFSQNKDDTLSNSELPRLTYIKSICDFSALSPEQIDHLLGIKGDNIIDIFSQIDGYLDSTSDLRLDGEALETKKKDVISTFNINPFSSEQFNIDHSGTNDHTHIPESFRSEIIAIYW</sequence>
<dbReference type="AlphaFoldDB" id="A0AB37X6F2"/>
<name>A0AB37X6F2_9BIFI</name>
<feature type="region of interest" description="Disordered" evidence="1">
    <location>
        <begin position="28"/>
        <end position="47"/>
    </location>
</feature>
<evidence type="ECO:0000256" key="1">
    <source>
        <dbReference type="SAM" id="MobiDB-lite"/>
    </source>
</evidence>
<dbReference type="Proteomes" id="UP000292655">
    <property type="component" value="Unassembled WGS sequence"/>
</dbReference>
<gene>
    <name evidence="2" type="ORF">PG2002B_0582</name>
</gene>
<evidence type="ECO:0000313" key="2">
    <source>
        <dbReference type="EMBL" id="RYQ38665.1"/>
    </source>
</evidence>
<evidence type="ECO:0000313" key="3">
    <source>
        <dbReference type="Proteomes" id="UP000292655"/>
    </source>
</evidence>
<reference evidence="2 3" key="1">
    <citation type="submission" date="2018-12" db="EMBL/GenBank/DDBJ databases">
        <title>Unveiling genomic diversity among members of the Bifidobacterium pseudolongum species, a widely distributed gut commensal of the animal kingdom.</title>
        <authorList>
            <person name="Lugli G.A."/>
            <person name="Duranti S."/>
            <person name="Albert K."/>
            <person name="Mancabelli L."/>
            <person name="Napoli S."/>
            <person name="Viappiani A."/>
            <person name="Anzalone R."/>
            <person name="Longhi G."/>
            <person name="Milani C."/>
            <person name="Turroni F."/>
            <person name="Alessandri G."/>
            <person name="Sela D.A."/>
            <person name="Van Sinderen D."/>
            <person name="Ventura M."/>
        </authorList>
    </citation>
    <scope>NUCLEOTIDE SEQUENCE [LARGE SCALE GENOMIC DNA]</scope>
    <source>
        <strain evidence="2 3">2002B</strain>
    </source>
</reference>
<dbReference type="EMBL" id="RYUX01000006">
    <property type="protein sequence ID" value="RYQ38665.1"/>
    <property type="molecule type" value="Genomic_DNA"/>
</dbReference>